<evidence type="ECO:0000313" key="1">
    <source>
        <dbReference type="EMBL" id="PMD50143.1"/>
    </source>
</evidence>
<dbReference type="Proteomes" id="UP000235371">
    <property type="component" value="Unassembled WGS sequence"/>
</dbReference>
<accession>A0A2J6SHA3</accession>
<name>A0A2J6SHA3_9HELO</name>
<sequence length="57" mass="6720">FLVIKKVTGTYRLINTAIKINLVTLRDTNLFLSTNKILEEFIRYIYISLINFFSGYN</sequence>
<protein>
    <submittedName>
        <fullName evidence="1">Uncharacterized protein</fullName>
    </submittedName>
</protein>
<dbReference type="EMBL" id="KZ613913">
    <property type="protein sequence ID" value="PMD50143.1"/>
    <property type="molecule type" value="Genomic_DNA"/>
</dbReference>
<gene>
    <name evidence="1" type="ORF">K444DRAFT_546698</name>
</gene>
<reference evidence="1 2" key="1">
    <citation type="submission" date="2016-04" db="EMBL/GenBank/DDBJ databases">
        <title>A degradative enzymes factory behind the ericoid mycorrhizal symbiosis.</title>
        <authorList>
            <consortium name="DOE Joint Genome Institute"/>
            <person name="Martino E."/>
            <person name="Morin E."/>
            <person name="Grelet G."/>
            <person name="Kuo A."/>
            <person name="Kohler A."/>
            <person name="Daghino S."/>
            <person name="Barry K."/>
            <person name="Choi C."/>
            <person name="Cichocki N."/>
            <person name="Clum A."/>
            <person name="Copeland A."/>
            <person name="Hainaut M."/>
            <person name="Haridas S."/>
            <person name="Labutti K."/>
            <person name="Lindquist E."/>
            <person name="Lipzen A."/>
            <person name="Khouja H.-R."/>
            <person name="Murat C."/>
            <person name="Ohm R."/>
            <person name="Olson A."/>
            <person name="Spatafora J."/>
            <person name="Veneault-Fourrey C."/>
            <person name="Henrissat B."/>
            <person name="Grigoriev I."/>
            <person name="Martin F."/>
            <person name="Perotto S."/>
        </authorList>
    </citation>
    <scope>NUCLEOTIDE SEQUENCE [LARGE SCALE GENOMIC DNA]</scope>
    <source>
        <strain evidence="1 2">E</strain>
    </source>
</reference>
<keyword evidence="2" id="KW-1185">Reference proteome</keyword>
<feature type="non-terminal residue" evidence="1">
    <location>
        <position position="1"/>
    </location>
</feature>
<dbReference type="InParanoid" id="A0A2J6SHA3"/>
<organism evidence="1 2">
    <name type="scientific">Hyaloscypha bicolor E</name>
    <dbReference type="NCBI Taxonomy" id="1095630"/>
    <lineage>
        <taxon>Eukaryota</taxon>
        <taxon>Fungi</taxon>
        <taxon>Dikarya</taxon>
        <taxon>Ascomycota</taxon>
        <taxon>Pezizomycotina</taxon>
        <taxon>Leotiomycetes</taxon>
        <taxon>Helotiales</taxon>
        <taxon>Hyaloscyphaceae</taxon>
        <taxon>Hyaloscypha</taxon>
        <taxon>Hyaloscypha bicolor</taxon>
    </lineage>
</organism>
<dbReference type="OrthoDB" id="5401984at2759"/>
<dbReference type="GeneID" id="36584328"/>
<proteinExistence type="predicted"/>
<dbReference type="RefSeq" id="XP_024727047.1">
    <property type="nucleotide sequence ID" value="XM_024876249.1"/>
</dbReference>
<dbReference type="AlphaFoldDB" id="A0A2J6SHA3"/>
<evidence type="ECO:0000313" key="2">
    <source>
        <dbReference type="Proteomes" id="UP000235371"/>
    </source>
</evidence>